<dbReference type="STRING" id="945553.A0A0D2KFJ3"/>
<feature type="non-terminal residue" evidence="9">
    <location>
        <position position="1"/>
    </location>
</feature>
<dbReference type="Proteomes" id="UP000054270">
    <property type="component" value="Unassembled WGS sequence"/>
</dbReference>
<dbReference type="AlphaFoldDB" id="A0A0D2KFJ3"/>
<dbReference type="GO" id="GO:0003677">
    <property type="term" value="F:DNA binding"/>
    <property type="evidence" value="ECO:0007669"/>
    <property type="project" value="UniProtKB-KW"/>
</dbReference>
<evidence type="ECO:0000256" key="3">
    <source>
        <dbReference type="ARBA" id="ARBA00022840"/>
    </source>
</evidence>
<dbReference type="SMART" id="SM00487">
    <property type="entry name" value="DEXDc"/>
    <property type="match status" value="1"/>
</dbReference>
<keyword evidence="5" id="KW-0413">Isomerase</keyword>
<protein>
    <recommendedName>
        <fullName evidence="7">DNA 3'-5' helicase</fullName>
        <ecNumber evidence="7">5.6.2.4</ecNumber>
    </recommendedName>
</protein>
<dbReference type="GO" id="GO:0043138">
    <property type="term" value="F:3'-5' DNA helicase activity"/>
    <property type="evidence" value="ECO:0007669"/>
    <property type="project" value="UniProtKB-EC"/>
</dbReference>
<reference evidence="10" key="1">
    <citation type="submission" date="2014-04" db="EMBL/GenBank/DDBJ databases">
        <title>Evolutionary Origins and Diversification of the Mycorrhizal Mutualists.</title>
        <authorList>
            <consortium name="DOE Joint Genome Institute"/>
            <consortium name="Mycorrhizal Genomics Consortium"/>
            <person name="Kohler A."/>
            <person name="Kuo A."/>
            <person name="Nagy L.G."/>
            <person name="Floudas D."/>
            <person name="Copeland A."/>
            <person name="Barry K.W."/>
            <person name="Cichocki N."/>
            <person name="Veneault-Fourrey C."/>
            <person name="LaButti K."/>
            <person name="Lindquist E.A."/>
            <person name="Lipzen A."/>
            <person name="Lundell T."/>
            <person name="Morin E."/>
            <person name="Murat C."/>
            <person name="Riley R."/>
            <person name="Ohm R."/>
            <person name="Sun H."/>
            <person name="Tunlid A."/>
            <person name="Henrissat B."/>
            <person name="Grigoriev I.V."/>
            <person name="Hibbett D.S."/>
            <person name="Martin F."/>
        </authorList>
    </citation>
    <scope>NUCLEOTIDE SEQUENCE [LARGE SCALE GENOMIC DNA]</scope>
    <source>
        <strain evidence="10">FD-334 SS-4</strain>
    </source>
</reference>
<dbReference type="GO" id="GO:0009378">
    <property type="term" value="F:four-way junction helicase activity"/>
    <property type="evidence" value="ECO:0007669"/>
    <property type="project" value="TreeGrafter"/>
</dbReference>
<sequence length="462" mass="51710">PFKFQGSIGRQLCRQILSTKLPFGPHDYQLDVITRVLDGEDVIAVSATGSGKSAYIYMVMIIALAILDDRSLCPSACFPADPAMVVICPTTALEEDLEQKMTSYGLRAKAVNAVTKMDAECANINIWQLVETEVTVLLISPEMLATQGFQGLLQHKRFKVQIFKLVVDEIHLLNSWGVNFRPTFQQIGLLRQRFPTSTSFIGLTGTLQKGKPYQSICKFLGLQPGKFYLHRRSNARPDIQLNIHTIRCNQATENFPELNWVLENSGKTLIFCLTIRLGFKLAVYFWYQDSQYLLANDRLRLFNSLNSSEYNDQTLRLLRGHSNVETASTVITIATDKLSVGVDISDFQRVLIIDPTDLDDLWQKGGRVGRNRLKVKDAQVFVYIPSAKMKLAQDLAAERRMSDDSGTMDVGLVDLISSSCLVSGINEAYNNPVNDPKCSNLCTSCQALPPLVRPEICNCNYC</sequence>
<evidence type="ECO:0000256" key="1">
    <source>
        <dbReference type="ARBA" id="ARBA00005446"/>
    </source>
</evidence>
<evidence type="ECO:0000259" key="8">
    <source>
        <dbReference type="PROSITE" id="PS51192"/>
    </source>
</evidence>
<feature type="non-terminal residue" evidence="9">
    <location>
        <position position="462"/>
    </location>
</feature>
<comment type="similarity">
    <text evidence="1">Belongs to the helicase family. RecQ subfamily.</text>
</comment>
<name>A0A0D2KFJ3_HYPSF</name>
<dbReference type="CDD" id="cd18785">
    <property type="entry name" value="SF2_C"/>
    <property type="match status" value="1"/>
</dbReference>
<evidence type="ECO:0000256" key="4">
    <source>
        <dbReference type="ARBA" id="ARBA00023125"/>
    </source>
</evidence>
<evidence type="ECO:0000256" key="5">
    <source>
        <dbReference type="ARBA" id="ARBA00023235"/>
    </source>
</evidence>
<evidence type="ECO:0000313" key="10">
    <source>
        <dbReference type="Proteomes" id="UP000054270"/>
    </source>
</evidence>
<keyword evidence="2" id="KW-0547">Nucleotide-binding</keyword>
<dbReference type="Pfam" id="PF00270">
    <property type="entry name" value="DEAD"/>
    <property type="match status" value="1"/>
</dbReference>
<dbReference type="InterPro" id="IPR014001">
    <property type="entry name" value="Helicase_ATP-bd"/>
</dbReference>
<dbReference type="InterPro" id="IPR027417">
    <property type="entry name" value="P-loop_NTPase"/>
</dbReference>
<dbReference type="PANTHER" id="PTHR13710:SF105">
    <property type="entry name" value="ATP-DEPENDENT DNA HELICASE Q1"/>
    <property type="match status" value="1"/>
</dbReference>
<dbReference type="InterPro" id="IPR001650">
    <property type="entry name" value="Helicase_C-like"/>
</dbReference>
<evidence type="ECO:0000256" key="2">
    <source>
        <dbReference type="ARBA" id="ARBA00022741"/>
    </source>
</evidence>
<dbReference type="GO" id="GO:0000724">
    <property type="term" value="P:double-strand break repair via homologous recombination"/>
    <property type="evidence" value="ECO:0007669"/>
    <property type="project" value="TreeGrafter"/>
</dbReference>
<evidence type="ECO:0000256" key="6">
    <source>
        <dbReference type="ARBA" id="ARBA00034617"/>
    </source>
</evidence>
<keyword evidence="10" id="KW-1185">Reference proteome</keyword>
<keyword evidence="4" id="KW-0238">DNA-binding</keyword>
<comment type="catalytic activity">
    <reaction evidence="6">
        <text>Couples ATP hydrolysis with the unwinding of duplex DNA by translocating in the 3'-5' direction.</text>
        <dbReference type="EC" id="5.6.2.4"/>
    </reaction>
</comment>
<dbReference type="EMBL" id="KN817775">
    <property type="protein sequence ID" value="KJA13172.1"/>
    <property type="molecule type" value="Genomic_DNA"/>
</dbReference>
<evidence type="ECO:0000256" key="7">
    <source>
        <dbReference type="ARBA" id="ARBA00034808"/>
    </source>
</evidence>
<dbReference type="GO" id="GO:0005737">
    <property type="term" value="C:cytoplasm"/>
    <property type="evidence" value="ECO:0007669"/>
    <property type="project" value="TreeGrafter"/>
</dbReference>
<proteinExistence type="inferred from homology"/>
<dbReference type="Gene3D" id="3.40.50.300">
    <property type="entry name" value="P-loop containing nucleotide triphosphate hydrolases"/>
    <property type="match status" value="2"/>
</dbReference>
<feature type="domain" description="Helicase ATP-binding" evidence="8">
    <location>
        <begin position="33"/>
        <end position="225"/>
    </location>
</feature>
<dbReference type="EC" id="5.6.2.4" evidence="7"/>
<organism evidence="9 10">
    <name type="scientific">Hypholoma sublateritium (strain FD-334 SS-4)</name>
    <dbReference type="NCBI Taxonomy" id="945553"/>
    <lineage>
        <taxon>Eukaryota</taxon>
        <taxon>Fungi</taxon>
        <taxon>Dikarya</taxon>
        <taxon>Basidiomycota</taxon>
        <taxon>Agaricomycotina</taxon>
        <taxon>Agaricomycetes</taxon>
        <taxon>Agaricomycetidae</taxon>
        <taxon>Agaricales</taxon>
        <taxon>Agaricineae</taxon>
        <taxon>Strophariaceae</taxon>
        <taxon>Hypholoma</taxon>
    </lineage>
</organism>
<dbReference type="OMA" id="FPELNWV"/>
<dbReference type="InterPro" id="IPR011545">
    <property type="entry name" value="DEAD/DEAH_box_helicase_dom"/>
</dbReference>
<dbReference type="GO" id="GO:0005694">
    <property type="term" value="C:chromosome"/>
    <property type="evidence" value="ECO:0007669"/>
    <property type="project" value="TreeGrafter"/>
</dbReference>
<gene>
    <name evidence="9" type="ORF">HYPSUDRAFT_107574</name>
</gene>
<dbReference type="OrthoDB" id="3269685at2759"/>
<evidence type="ECO:0000313" key="9">
    <source>
        <dbReference type="EMBL" id="KJA13172.1"/>
    </source>
</evidence>
<dbReference type="PANTHER" id="PTHR13710">
    <property type="entry name" value="DNA HELICASE RECQ FAMILY MEMBER"/>
    <property type="match status" value="1"/>
</dbReference>
<dbReference type="Pfam" id="PF00271">
    <property type="entry name" value="Helicase_C"/>
    <property type="match status" value="1"/>
</dbReference>
<dbReference type="SUPFAM" id="SSF52540">
    <property type="entry name" value="P-loop containing nucleoside triphosphate hydrolases"/>
    <property type="match status" value="1"/>
</dbReference>
<dbReference type="GO" id="GO:0005524">
    <property type="term" value="F:ATP binding"/>
    <property type="evidence" value="ECO:0007669"/>
    <property type="project" value="UniProtKB-KW"/>
</dbReference>
<dbReference type="PROSITE" id="PS51192">
    <property type="entry name" value="HELICASE_ATP_BIND_1"/>
    <property type="match status" value="1"/>
</dbReference>
<keyword evidence="3" id="KW-0067">ATP-binding</keyword>
<accession>A0A0D2KFJ3</accession>